<feature type="DNA-binding region" description="H-T-H motif" evidence="2">
    <location>
        <begin position="31"/>
        <end position="50"/>
    </location>
</feature>
<dbReference type="PANTHER" id="PTHR43479">
    <property type="entry name" value="ACREF/ENVCD OPERON REPRESSOR-RELATED"/>
    <property type="match status" value="1"/>
</dbReference>
<organism evidence="4 5">
    <name type="scientific">Phocicoccus schoeneichii</name>
    <dbReference type="NCBI Taxonomy" id="1812261"/>
    <lineage>
        <taxon>Bacteria</taxon>
        <taxon>Bacillati</taxon>
        <taxon>Bacillota</taxon>
        <taxon>Bacilli</taxon>
        <taxon>Bacillales</taxon>
        <taxon>Salinicoccaceae</taxon>
        <taxon>Phocicoccus</taxon>
    </lineage>
</organism>
<dbReference type="InterPro" id="IPR009057">
    <property type="entry name" value="Homeodomain-like_sf"/>
</dbReference>
<feature type="domain" description="HTH tetR-type" evidence="3">
    <location>
        <begin position="8"/>
        <end position="68"/>
    </location>
</feature>
<protein>
    <recommendedName>
        <fullName evidence="3">HTH tetR-type domain-containing protein</fullName>
    </recommendedName>
</protein>
<reference evidence="4 5" key="1">
    <citation type="submission" date="2020-07" db="EMBL/GenBank/DDBJ databases">
        <authorList>
            <person name="Criscuolo A."/>
        </authorList>
    </citation>
    <scope>NUCLEOTIDE SEQUENCE [LARGE SCALE GENOMIC DNA]</scope>
    <source>
        <strain evidence="5">CIP 111030</strain>
    </source>
</reference>
<dbReference type="PROSITE" id="PS50977">
    <property type="entry name" value="HTH_TETR_2"/>
    <property type="match status" value="1"/>
</dbReference>
<evidence type="ECO:0000259" key="3">
    <source>
        <dbReference type="PROSITE" id="PS50977"/>
    </source>
</evidence>
<dbReference type="RefSeq" id="WP_186086231.1">
    <property type="nucleotide sequence ID" value="NZ_BMDB01000002.1"/>
</dbReference>
<evidence type="ECO:0000313" key="4">
    <source>
        <dbReference type="EMBL" id="CAD2074519.1"/>
    </source>
</evidence>
<dbReference type="AlphaFoldDB" id="A0A6V7RAD4"/>
<name>A0A6V7RAD4_9BACL</name>
<dbReference type="InterPro" id="IPR001647">
    <property type="entry name" value="HTH_TetR"/>
</dbReference>
<dbReference type="InterPro" id="IPR050624">
    <property type="entry name" value="HTH-type_Tx_Regulator"/>
</dbReference>
<dbReference type="Pfam" id="PF00440">
    <property type="entry name" value="TetR_N"/>
    <property type="match status" value="1"/>
</dbReference>
<dbReference type="SUPFAM" id="SSF46689">
    <property type="entry name" value="Homeodomain-like"/>
    <property type="match status" value="1"/>
</dbReference>
<gene>
    <name evidence="4" type="ORF">JEOSCH030_00721</name>
</gene>
<proteinExistence type="predicted"/>
<dbReference type="GO" id="GO:0003677">
    <property type="term" value="F:DNA binding"/>
    <property type="evidence" value="ECO:0007669"/>
    <property type="project" value="UniProtKB-UniRule"/>
</dbReference>
<comment type="caution">
    <text evidence="4">The sequence shown here is derived from an EMBL/GenBank/DDBJ whole genome shotgun (WGS) entry which is preliminary data.</text>
</comment>
<dbReference type="Proteomes" id="UP000521032">
    <property type="component" value="Unassembled WGS sequence"/>
</dbReference>
<dbReference type="PANTHER" id="PTHR43479:SF7">
    <property type="entry name" value="TETR-FAMILY TRANSCRIPTIONAL REGULATOR"/>
    <property type="match status" value="1"/>
</dbReference>
<dbReference type="EMBL" id="CAJEWE010000007">
    <property type="protein sequence ID" value="CAD2074519.1"/>
    <property type="molecule type" value="Genomic_DNA"/>
</dbReference>
<dbReference type="Gene3D" id="1.10.357.10">
    <property type="entry name" value="Tetracycline Repressor, domain 2"/>
    <property type="match status" value="1"/>
</dbReference>
<dbReference type="Pfam" id="PF14278">
    <property type="entry name" value="TetR_C_8"/>
    <property type="match status" value="1"/>
</dbReference>
<keyword evidence="1 2" id="KW-0238">DNA-binding</keyword>
<evidence type="ECO:0000313" key="5">
    <source>
        <dbReference type="Proteomes" id="UP000521032"/>
    </source>
</evidence>
<evidence type="ECO:0000256" key="2">
    <source>
        <dbReference type="PROSITE-ProRule" id="PRU00335"/>
    </source>
</evidence>
<keyword evidence="5" id="KW-1185">Reference proteome</keyword>
<accession>A0A6V7RAD4</accession>
<dbReference type="InterPro" id="IPR039532">
    <property type="entry name" value="TetR_C_Firmicutes"/>
</dbReference>
<sequence length="199" mass="23229">MKRDLRIVKTLSAIDTAFLELLQEKSFDKITIKEICDRALINRATFYSHYSDKFQLIESYQESLVKGIREILYSNVKGSSLKEIMDKEVKETIQNMLTFMKDNKDKVLAVLESVDSAAFAEYFSNHMFAFYKDKSEQLGIELESEIDKEYTITYITHAHMGIFLKWIREGCIVPIHIMSNYIETFTIHGVFNALHLDEE</sequence>
<evidence type="ECO:0000256" key="1">
    <source>
        <dbReference type="ARBA" id="ARBA00023125"/>
    </source>
</evidence>